<sequence length="83" mass="9460">MSISFVYRARASSVKLVMHLMKSLVALEKIVTDPVHRFGFDRRGCPSEIARSVEVAIEEEKGRDHAMKYLKREVPSAIEEITL</sequence>
<protein>
    <submittedName>
        <fullName evidence="1">Uncharacterized protein</fullName>
    </submittedName>
</protein>
<dbReference type="AlphaFoldDB" id="A0A498JL45"/>
<dbReference type="EMBL" id="RDQH01000332">
    <property type="protein sequence ID" value="RXH96300.1"/>
    <property type="molecule type" value="Genomic_DNA"/>
</dbReference>
<accession>A0A498JL45</accession>
<evidence type="ECO:0000313" key="1">
    <source>
        <dbReference type="EMBL" id="RXH96300.1"/>
    </source>
</evidence>
<comment type="caution">
    <text evidence="1">The sequence shown here is derived from an EMBL/GenBank/DDBJ whole genome shotgun (WGS) entry which is preliminary data.</text>
</comment>
<reference evidence="1 2" key="1">
    <citation type="submission" date="2018-10" db="EMBL/GenBank/DDBJ databases">
        <title>A high-quality apple genome assembly.</title>
        <authorList>
            <person name="Hu J."/>
        </authorList>
    </citation>
    <scope>NUCLEOTIDE SEQUENCE [LARGE SCALE GENOMIC DNA]</scope>
    <source>
        <strain evidence="2">cv. HFTH1</strain>
        <tissue evidence="1">Young leaf</tissue>
    </source>
</reference>
<proteinExistence type="predicted"/>
<dbReference type="Proteomes" id="UP000290289">
    <property type="component" value="Chromosome 6"/>
</dbReference>
<organism evidence="1 2">
    <name type="scientific">Malus domestica</name>
    <name type="common">Apple</name>
    <name type="synonym">Pyrus malus</name>
    <dbReference type="NCBI Taxonomy" id="3750"/>
    <lineage>
        <taxon>Eukaryota</taxon>
        <taxon>Viridiplantae</taxon>
        <taxon>Streptophyta</taxon>
        <taxon>Embryophyta</taxon>
        <taxon>Tracheophyta</taxon>
        <taxon>Spermatophyta</taxon>
        <taxon>Magnoliopsida</taxon>
        <taxon>eudicotyledons</taxon>
        <taxon>Gunneridae</taxon>
        <taxon>Pentapetalae</taxon>
        <taxon>rosids</taxon>
        <taxon>fabids</taxon>
        <taxon>Rosales</taxon>
        <taxon>Rosaceae</taxon>
        <taxon>Amygdaloideae</taxon>
        <taxon>Maleae</taxon>
        <taxon>Malus</taxon>
    </lineage>
</organism>
<gene>
    <name evidence="1" type="ORF">DVH24_008804</name>
</gene>
<keyword evidence="2" id="KW-1185">Reference proteome</keyword>
<evidence type="ECO:0000313" key="2">
    <source>
        <dbReference type="Proteomes" id="UP000290289"/>
    </source>
</evidence>
<name>A0A498JL45_MALDO</name>